<dbReference type="Proteomes" id="UP000002171">
    <property type="component" value="Unassembled WGS sequence"/>
</dbReference>
<feature type="domain" description="RmlD-like substrate binding" evidence="1">
    <location>
        <begin position="1"/>
        <end position="286"/>
    </location>
</feature>
<dbReference type="Gene3D" id="3.40.50.720">
    <property type="entry name" value="NAD(P)-binding Rossmann-like Domain"/>
    <property type="match status" value="1"/>
</dbReference>
<dbReference type="InterPro" id="IPR036291">
    <property type="entry name" value="NAD(P)-bd_dom_sf"/>
</dbReference>
<reference evidence="2 3" key="1">
    <citation type="submission" date="2006-02" db="EMBL/GenBank/DDBJ databases">
        <authorList>
            <person name="Pinhassi J."/>
            <person name="Pedros-Alio C."/>
            <person name="Ferriera S."/>
            <person name="Johnson J."/>
            <person name="Kravitz S."/>
            <person name="Halpern A."/>
            <person name="Remington K."/>
            <person name="Beeson K."/>
            <person name="Tran B."/>
            <person name="Rogers Y.-H."/>
            <person name="Friedman R."/>
            <person name="Venter J.C."/>
        </authorList>
    </citation>
    <scope>NUCLEOTIDE SEQUENCE [LARGE SCALE GENOMIC DNA]</scope>
    <source>
        <strain evidence="2 3">MED92</strain>
    </source>
</reference>
<name>A0A7U8C234_NEPCE</name>
<dbReference type="PANTHER" id="PTHR43242">
    <property type="entry name" value="NAD(P)-BINDING ROSSMANN-FOLD SUPERFAMILY PROTEIN"/>
    <property type="match status" value="1"/>
</dbReference>
<dbReference type="SUPFAM" id="SSF51735">
    <property type="entry name" value="NAD(P)-binding Rossmann-fold domains"/>
    <property type="match status" value="1"/>
</dbReference>
<keyword evidence="3" id="KW-1185">Reference proteome</keyword>
<organism evidence="2 3">
    <name type="scientific">Neptuniibacter caesariensis</name>
    <dbReference type="NCBI Taxonomy" id="207954"/>
    <lineage>
        <taxon>Bacteria</taxon>
        <taxon>Pseudomonadati</taxon>
        <taxon>Pseudomonadota</taxon>
        <taxon>Gammaproteobacteria</taxon>
        <taxon>Oceanospirillales</taxon>
        <taxon>Oceanospirillaceae</taxon>
        <taxon>Neptuniibacter</taxon>
    </lineage>
</organism>
<evidence type="ECO:0000313" key="2">
    <source>
        <dbReference type="EMBL" id="EAR60078.1"/>
    </source>
</evidence>
<evidence type="ECO:0000313" key="3">
    <source>
        <dbReference type="Proteomes" id="UP000002171"/>
    </source>
</evidence>
<accession>A0A7U8C234</accession>
<dbReference type="AlphaFoldDB" id="A0A7U8C234"/>
<dbReference type="Pfam" id="PF04321">
    <property type="entry name" value="RmlD_sub_bind"/>
    <property type="match status" value="1"/>
</dbReference>
<dbReference type="InterPro" id="IPR029903">
    <property type="entry name" value="RmlD-like-bd"/>
</dbReference>
<evidence type="ECO:0000259" key="1">
    <source>
        <dbReference type="Pfam" id="PF04321"/>
    </source>
</evidence>
<sequence length="287" mass="32137">MNVLVLGGSGLLGSALMQSFKKLKWNCYTAGRSETHDLQLKGVFVQELTEFLSKKQISHVVNLVALTNVDACEEDPYKAYQINTEFVDQCISAVQGILPKTIKFIHISTDQVYSGIGPHLEGNAYPINVYGLTKLLADKSVLRAEGLVLRVNFFGKSLIDGRSSFSDWVIQALREKKQIPVFEDVYINALSIASLCEEIQCRLVDFKPGIYNLGTSDGFSKAELAFAIARKFGFDEGYLSEVTVESVALKARRPNDMRMDVSHYQNSFNTNLPSLEQELDRIIDEYQ</sequence>
<protein>
    <submittedName>
        <fullName evidence="2">dTDP-4-dehydrorhamnose reductase</fullName>
    </submittedName>
</protein>
<comment type="caution">
    <text evidence="2">The sequence shown here is derived from an EMBL/GenBank/DDBJ whole genome shotgun (WGS) entry which is preliminary data.</text>
</comment>
<dbReference type="RefSeq" id="WP_007021085.1">
    <property type="nucleotide sequence ID" value="NZ_CH724125.1"/>
</dbReference>
<dbReference type="PANTHER" id="PTHR43242:SF1">
    <property type="entry name" value="NAD(P)-BINDING ROSSMANN-FOLD SUPERFAMILY PROTEIN"/>
    <property type="match status" value="1"/>
</dbReference>
<dbReference type="Gene3D" id="3.90.25.10">
    <property type="entry name" value="UDP-galactose 4-epimerase, domain 1"/>
    <property type="match status" value="1"/>
</dbReference>
<proteinExistence type="predicted"/>
<dbReference type="EMBL" id="AAOW01000024">
    <property type="protein sequence ID" value="EAR60078.1"/>
    <property type="molecule type" value="Genomic_DNA"/>
</dbReference>
<gene>
    <name evidence="2" type="ORF">MED92_17102</name>
</gene>
<dbReference type="OrthoDB" id="9803892at2"/>